<evidence type="ECO:0000256" key="2">
    <source>
        <dbReference type="ARBA" id="ARBA00022723"/>
    </source>
</evidence>
<evidence type="ECO:0000313" key="8">
    <source>
        <dbReference type="Proteomes" id="UP001630127"/>
    </source>
</evidence>
<dbReference type="EMBL" id="JBJUIK010000009">
    <property type="protein sequence ID" value="KAL3517593.1"/>
    <property type="molecule type" value="Genomic_DNA"/>
</dbReference>
<reference evidence="7 8" key="1">
    <citation type="submission" date="2024-11" db="EMBL/GenBank/DDBJ databases">
        <title>A near-complete genome assembly of Cinchona calisaya.</title>
        <authorList>
            <person name="Lian D.C."/>
            <person name="Zhao X.W."/>
            <person name="Wei L."/>
        </authorList>
    </citation>
    <scope>NUCLEOTIDE SEQUENCE [LARGE SCALE GENOMIC DNA]</scope>
    <source>
        <tissue evidence="7">Nenye</tissue>
    </source>
</reference>
<organism evidence="7 8">
    <name type="scientific">Cinchona calisaya</name>
    <dbReference type="NCBI Taxonomy" id="153742"/>
    <lineage>
        <taxon>Eukaryota</taxon>
        <taxon>Viridiplantae</taxon>
        <taxon>Streptophyta</taxon>
        <taxon>Embryophyta</taxon>
        <taxon>Tracheophyta</taxon>
        <taxon>Spermatophyta</taxon>
        <taxon>Magnoliopsida</taxon>
        <taxon>eudicotyledons</taxon>
        <taxon>Gunneridae</taxon>
        <taxon>Pentapetalae</taxon>
        <taxon>asterids</taxon>
        <taxon>lamiids</taxon>
        <taxon>Gentianales</taxon>
        <taxon>Rubiaceae</taxon>
        <taxon>Cinchonoideae</taxon>
        <taxon>Cinchoneae</taxon>
        <taxon>Cinchona</taxon>
    </lineage>
</organism>
<keyword evidence="8" id="KW-1185">Reference proteome</keyword>
<feature type="zinc finger region" description="FLZ-type" evidence="4">
    <location>
        <begin position="241"/>
        <end position="285"/>
    </location>
</feature>
<feature type="domain" description="FLZ-type" evidence="6">
    <location>
        <begin position="241"/>
        <end position="285"/>
    </location>
</feature>
<dbReference type="AlphaFoldDB" id="A0ABD2ZIQ0"/>
<dbReference type="PROSITE" id="PS51795">
    <property type="entry name" value="ZF_FLZ"/>
    <property type="match status" value="1"/>
</dbReference>
<dbReference type="Proteomes" id="UP001630127">
    <property type="component" value="Unassembled WGS sequence"/>
</dbReference>
<protein>
    <recommendedName>
        <fullName evidence="6">FLZ-type domain-containing protein</fullName>
    </recommendedName>
</protein>
<keyword evidence="2" id="KW-0479">Metal-binding</keyword>
<sequence>MTDYSSLASSPTTPTQSTSSSITSSFLGSPRIFNGLLGSKILPGAESATTPTSILDTKPLSNFVNPFGYDKKYLFASHNSSLENNTSIHKHTYDEKVNGIGLALVDSLNNEKNDDNVSKPNSKMILFGANLKVQIPSLPPSGLSPAATPKSPADFGIKTRNSIFLGSLSGFGSPSSCNIRRKDSPVESVQEGRLSLNEMELSEDYTCVITHGPNPKTTHIFDDCVVENCCGIVKLSDLGKDCSFSDDDCKDNLGNGKDIFMYRGEKAFCSHEWRCQEMVAEGEKNLGVEDDFIT</sequence>
<evidence type="ECO:0000256" key="1">
    <source>
        <dbReference type="ARBA" id="ARBA00009374"/>
    </source>
</evidence>
<name>A0ABD2ZIQ0_9GENT</name>
<dbReference type="InterPro" id="IPR007650">
    <property type="entry name" value="Zf-FLZ_dom"/>
</dbReference>
<comment type="caution">
    <text evidence="7">The sequence shown here is derived from an EMBL/GenBank/DDBJ whole genome shotgun (WGS) entry which is preliminary data.</text>
</comment>
<feature type="region of interest" description="Disordered" evidence="5">
    <location>
        <begin position="1"/>
        <end position="24"/>
    </location>
</feature>
<dbReference type="InterPro" id="IPR044593">
    <property type="entry name" value="FLZ8/MARD1"/>
</dbReference>
<keyword evidence="3" id="KW-0863">Zinc-finger</keyword>
<evidence type="ECO:0000256" key="3">
    <source>
        <dbReference type="ARBA" id="ARBA00022771"/>
    </source>
</evidence>
<dbReference type="PANTHER" id="PTHR46443">
    <property type="entry name" value="FCS-LIKE ZINC FINGER 8"/>
    <property type="match status" value="1"/>
</dbReference>
<accession>A0ABD2ZIQ0</accession>
<evidence type="ECO:0000313" key="7">
    <source>
        <dbReference type="EMBL" id="KAL3517593.1"/>
    </source>
</evidence>
<comment type="similarity">
    <text evidence="1">Belongs to the FLZ family.</text>
</comment>
<dbReference type="PANTHER" id="PTHR46443:SF3">
    <property type="entry name" value="PROTEIN MARD1"/>
    <property type="match status" value="1"/>
</dbReference>
<proteinExistence type="inferred from homology"/>
<evidence type="ECO:0000256" key="4">
    <source>
        <dbReference type="PROSITE-ProRule" id="PRU01131"/>
    </source>
</evidence>
<dbReference type="GO" id="GO:0008270">
    <property type="term" value="F:zinc ion binding"/>
    <property type="evidence" value="ECO:0007669"/>
    <property type="project" value="UniProtKB-KW"/>
</dbReference>
<gene>
    <name evidence="7" type="ORF">ACH5RR_020182</name>
</gene>
<dbReference type="Pfam" id="PF04570">
    <property type="entry name" value="zf-FLZ"/>
    <property type="match status" value="1"/>
</dbReference>
<keyword evidence="3" id="KW-0862">Zinc</keyword>
<evidence type="ECO:0000256" key="5">
    <source>
        <dbReference type="SAM" id="MobiDB-lite"/>
    </source>
</evidence>
<evidence type="ECO:0000259" key="6">
    <source>
        <dbReference type="PROSITE" id="PS51795"/>
    </source>
</evidence>